<evidence type="ECO:0000313" key="2">
    <source>
        <dbReference type="EMBL" id="CUS21414.1"/>
    </source>
</evidence>
<name>A0A0P1KYK8_9SACH</name>
<dbReference type="OrthoDB" id="3980759at2759"/>
<dbReference type="AlphaFoldDB" id="A0A0P1KYK8"/>
<evidence type="ECO:0000256" key="1">
    <source>
        <dbReference type="SAM" id="MobiDB-lite"/>
    </source>
</evidence>
<accession>A0A0P1KYK8</accession>
<evidence type="ECO:0000313" key="3">
    <source>
        <dbReference type="Proteomes" id="UP000236544"/>
    </source>
</evidence>
<sequence length="276" mass="30756">MQKPQYSGVMGQSTLRNKMVRMTPPQNQISMVQVPHLQAQKSEKRTLRNTSPLRRSQDFEGSKPTHTGKSGSGANGHNNSRQRWVDIKSIDEIKCPISNSEKPRYLTVPGKFDAKKGRSGLIIGNSPRAVYYRLAEVPFKKENKKNELLRSIIDAAQPGFFKKQPIGVSDEPKYLVRALKELPNAVQEFADRVSGSALKNSKANPLARLVLQESAETNENVDLSFDGKALNKSDIFKMVDSFSLFPDDDSDEDEAPYLHMGSILPPEISNSTVPDL</sequence>
<protein>
    <submittedName>
        <fullName evidence="2">LAQU0S03e02058g1_1</fullName>
    </submittedName>
</protein>
<keyword evidence="3" id="KW-1185">Reference proteome</keyword>
<gene>
    <name evidence="2" type="ORF">LAQU0_S03e02058g</name>
</gene>
<proteinExistence type="predicted"/>
<feature type="region of interest" description="Disordered" evidence="1">
    <location>
        <begin position="26"/>
        <end position="83"/>
    </location>
</feature>
<dbReference type="Proteomes" id="UP000236544">
    <property type="component" value="Unassembled WGS sequence"/>
</dbReference>
<organism evidence="2 3">
    <name type="scientific">Lachancea quebecensis</name>
    <dbReference type="NCBI Taxonomy" id="1654605"/>
    <lineage>
        <taxon>Eukaryota</taxon>
        <taxon>Fungi</taxon>
        <taxon>Dikarya</taxon>
        <taxon>Ascomycota</taxon>
        <taxon>Saccharomycotina</taxon>
        <taxon>Saccharomycetes</taxon>
        <taxon>Saccharomycetales</taxon>
        <taxon>Saccharomycetaceae</taxon>
        <taxon>Lachancea</taxon>
    </lineage>
</organism>
<dbReference type="EMBL" id="LN890565">
    <property type="protein sequence ID" value="CUS21414.1"/>
    <property type="molecule type" value="Genomic_DNA"/>
</dbReference>
<reference evidence="3" key="1">
    <citation type="submission" date="2015-10" db="EMBL/GenBank/DDBJ databases">
        <authorList>
            <person name="Devillers H."/>
        </authorList>
    </citation>
    <scope>NUCLEOTIDE SEQUENCE [LARGE SCALE GENOMIC DNA]</scope>
</reference>